<dbReference type="InterPro" id="IPR032637">
    <property type="entry name" value="Phage_holin-like"/>
</dbReference>
<feature type="transmembrane region" description="Helical" evidence="1">
    <location>
        <begin position="55"/>
        <end position="77"/>
    </location>
</feature>
<accession>A0A2A2M667</accession>
<evidence type="ECO:0000313" key="2">
    <source>
        <dbReference type="EMBL" id="PAV94012.1"/>
    </source>
</evidence>
<evidence type="ECO:0008006" key="4">
    <source>
        <dbReference type="Google" id="ProtNLM"/>
    </source>
</evidence>
<sequence>MLEPTTSTGAATAAVTGVTLVGLLSGLDAGVVIGAFAGAVVFVLSATEFPIWKRLAFFIVAFVLGVLTANFSTSILSTLAPESVTVEKPIGALVSSATIVWILIAVISRAKNPTFNFRGGGR</sequence>
<keyword evidence="3" id="KW-1185">Reference proteome</keyword>
<dbReference type="AlphaFoldDB" id="A0A2A2M667"/>
<keyword evidence="1" id="KW-0812">Transmembrane</keyword>
<name>A0A2A2M667_9GAMM</name>
<keyword evidence="1" id="KW-1133">Transmembrane helix</keyword>
<evidence type="ECO:0000256" key="1">
    <source>
        <dbReference type="SAM" id="Phobius"/>
    </source>
</evidence>
<proteinExistence type="predicted"/>
<organism evidence="2 3">
    <name type="scientific">Hafnia paralvei</name>
    <dbReference type="NCBI Taxonomy" id="546367"/>
    <lineage>
        <taxon>Bacteria</taxon>
        <taxon>Pseudomonadati</taxon>
        <taxon>Pseudomonadota</taxon>
        <taxon>Gammaproteobacteria</taxon>
        <taxon>Enterobacterales</taxon>
        <taxon>Hafniaceae</taxon>
        <taxon>Hafnia</taxon>
    </lineage>
</organism>
<evidence type="ECO:0000313" key="3">
    <source>
        <dbReference type="Proteomes" id="UP000218796"/>
    </source>
</evidence>
<dbReference type="RefSeq" id="WP_095661841.1">
    <property type="nucleotide sequence ID" value="NZ_NQMS01000022.1"/>
</dbReference>
<feature type="transmembrane region" description="Helical" evidence="1">
    <location>
        <begin position="89"/>
        <end position="108"/>
    </location>
</feature>
<dbReference type="EMBL" id="NQMS01000022">
    <property type="protein sequence ID" value="PAV94012.1"/>
    <property type="molecule type" value="Genomic_DNA"/>
</dbReference>
<dbReference type="OrthoDB" id="6613907at2"/>
<dbReference type="Proteomes" id="UP000218796">
    <property type="component" value="Unassembled WGS sequence"/>
</dbReference>
<gene>
    <name evidence="2" type="ORF">CJD50_22820</name>
</gene>
<protein>
    <recommendedName>
        <fullName evidence="4">Holin</fullName>
    </recommendedName>
</protein>
<comment type="caution">
    <text evidence="2">The sequence shown here is derived from an EMBL/GenBank/DDBJ whole genome shotgun (WGS) entry which is preliminary data.</text>
</comment>
<keyword evidence="1" id="KW-0472">Membrane</keyword>
<reference evidence="2 3" key="1">
    <citation type="submission" date="2017-08" db="EMBL/GenBank/DDBJ databases">
        <title>Draft Genome Sequence of Hafnia alvei CITHA-6 Isolated from Raw Bovine Milk.</title>
        <authorList>
            <person name="Culligan E.P."/>
            <person name="Mcsweeney A."/>
            <person name="O'Doherty C."/>
            <person name="Gleeson E."/>
            <person name="O'Riordan D."/>
            <person name="Sleator R.D."/>
        </authorList>
    </citation>
    <scope>NUCLEOTIDE SEQUENCE [LARGE SCALE GENOMIC DNA]</scope>
    <source>
        <strain evidence="2 3">CITHA-6</strain>
    </source>
</reference>
<feature type="transmembrane region" description="Helical" evidence="1">
    <location>
        <begin position="20"/>
        <end position="43"/>
    </location>
</feature>
<dbReference type="Pfam" id="PF16931">
    <property type="entry name" value="Phage_holin_8"/>
    <property type="match status" value="1"/>
</dbReference>